<evidence type="ECO:0000313" key="1">
    <source>
        <dbReference type="EMBL" id="SUX22493.1"/>
    </source>
</evidence>
<sequence length="154" mass="16588">MHIHRIELDKRAVLATLPGAGVAGARLTAGRIDFVPVAEDHVVLFDTLRLPRNPMIGVIGTAPAGEAVSCGTPDTYGGYMDTKIISEGTTLLLPVNVAGALLAMGDGEVGVSGLEIKGVVEVEAHVIKGRRWRSRRMPATPLPPPRLWIRRRKW</sequence>
<keyword evidence="2" id="KW-1185">Reference proteome</keyword>
<name>A0A381E782_9GAMM</name>
<gene>
    <name evidence="1" type="ORF">NCTC13294_01265</name>
</gene>
<reference evidence="1 2" key="1">
    <citation type="submission" date="2018-06" db="EMBL/GenBank/DDBJ databases">
        <authorList>
            <consortium name="Pathogen Informatics"/>
            <person name="Doyle S."/>
        </authorList>
    </citation>
    <scope>NUCLEOTIDE SEQUENCE [LARGE SCALE GENOMIC DNA]</scope>
    <source>
        <strain evidence="1 2">NCTC13294</strain>
    </source>
</reference>
<organism evidence="1 2">
    <name type="scientific">Cardiobacterium valvarum</name>
    <dbReference type="NCBI Taxonomy" id="194702"/>
    <lineage>
        <taxon>Bacteria</taxon>
        <taxon>Pseudomonadati</taxon>
        <taxon>Pseudomonadota</taxon>
        <taxon>Gammaproteobacteria</taxon>
        <taxon>Cardiobacteriales</taxon>
        <taxon>Cardiobacteriaceae</taxon>
        <taxon>Cardiobacterium</taxon>
    </lineage>
</organism>
<proteinExistence type="predicted"/>
<dbReference type="SUPFAM" id="SSF141130">
    <property type="entry name" value="Acetamidase/Formamidase-like"/>
    <property type="match status" value="1"/>
</dbReference>
<dbReference type="EMBL" id="UFUW01000001">
    <property type="protein sequence ID" value="SUX22493.1"/>
    <property type="molecule type" value="Genomic_DNA"/>
</dbReference>
<dbReference type="AlphaFoldDB" id="A0A381E782"/>
<evidence type="ECO:0000313" key="2">
    <source>
        <dbReference type="Proteomes" id="UP000254572"/>
    </source>
</evidence>
<dbReference type="Proteomes" id="UP000254572">
    <property type="component" value="Unassembled WGS sequence"/>
</dbReference>
<dbReference type="InterPro" id="IPR004304">
    <property type="entry name" value="FmdA_AmdA"/>
</dbReference>
<dbReference type="Gene3D" id="2.40.10.120">
    <property type="match status" value="1"/>
</dbReference>
<dbReference type="Pfam" id="PF03069">
    <property type="entry name" value="FmdA_AmdA"/>
    <property type="match status" value="1"/>
</dbReference>
<dbReference type="PANTHER" id="PTHR31891:SF1">
    <property type="entry name" value="FORMAMIDASE C869.04-RELATED"/>
    <property type="match status" value="1"/>
</dbReference>
<protein>
    <submittedName>
        <fullName evidence="1">Acetamidase/Formamidase family</fullName>
    </submittedName>
</protein>
<dbReference type="GO" id="GO:0016811">
    <property type="term" value="F:hydrolase activity, acting on carbon-nitrogen (but not peptide) bonds, in linear amides"/>
    <property type="evidence" value="ECO:0007669"/>
    <property type="project" value="InterPro"/>
</dbReference>
<dbReference type="PANTHER" id="PTHR31891">
    <property type="entry name" value="FORMAMIDASE C869.04-RELATED"/>
    <property type="match status" value="1"/>
</dbReference>
<accession>A0A381E782</accession>
<dbReference type="Gene3D" id="2.60.120.580">
    <property type="entry name" value="Acetamidase/Formamidase-like domains"/>
    <property type="match status" value="1"/>
</dbReference>